<dbReference type="GO" id="GO:0016853">
    <property type="term" value="F:isomerase activity"/>
    <property type="evidence" value="ECO:0007669"/>
    <property type="project" value="UniProtKB-KW"/>
</dbReference>
<dbReference type="EMBL" id="CP003155">
    <property type="protein sequence ID" value="AEV29799.1"/>
    <property type="molecule type" value="Genomic_DNA"/>
</dbReference>
<feature type="domain" description="Xylose isomerase-like TIM barrel" evidence="1">
    <location>
        <begin position="42"/>
        <end position="263"/>
    </location>
</feature>
<sequence length="302" mass="34007">MDCDIKRYLKVGIIHHMAYPEAFSSEKTFEDTFLRVLEDPYFDVVETASTPWPSMKEKIRSWVDQAHMEVAFGAQGKTLSKNLNLNDLDPAERKKAVAAVKEGIDEAAEIGAFGLSFLSGHYEDKTIFQSMEVLIESCQILCEYAKQYSLPICLEAFDYSIDKKALIGPSLRAKALFDTVCLQYPSFGLLVDCSHIPMIGENLDDNLDPVVRYVRHAHMGNTYIKDPSNPAYGDNHPRFGFPQSENDADYLASYLKKLIAIGYLQKDKPMTVSFEVKPQKGELSSLVIANAKRTLADAWRKV</sequence>
<dbReference type="Proteomes" id="UP000005632">
    <property type="component" value="Chromosome"/>
</dbReference>
<dbReference type="SUPFAM" id="SSF51658">
    <property type="entry name" value="Xylose isomerase-like"/>
    <property type="match status" value="1"/>
</dbReference>
<gene>
    <name evidence="2" type="ordered locus">SpiGrapes_2012</name>
</gene>
<dbReference type="eggNOG" id="COG1082">
    <property type="taxonomic scope" value="Bacteria"/>
</dbReference>
<evidence type="ECO:0000313" key="2">
    <source>
        <dbReference type="EMBL" id="AEV29799.1"/>
    </source>
</evidence>
<dbReference type="AlphaFoldDB" id="G8QQF4"/>
<evidence type="ECO:0000313" key="3">
    <source>
        <dbReference type="Proteomes" id="UP000005632"/>
    </source>
</evidence>
<dbReference type="KEGG" id="sgp:SpiGrapes_2012"/>
<keyword evidence="3" id="KW-1185">Reference proteome</keyword>
<name>G8QQF4_SPHPG</name>
<reference evidence="2 3" key="1">
    <citation type="submission" date="2011-11" db="EMBL/GenBank/DDBJ databases">
        <title>Complete sequence of Spirochaeta sp. grapes.</title>
        <authorList>
            <consortium name="US DOE Joint Genome Institute"/>
            <person name="Lucas S."/>
            <person name="Han J."/>
            <person name="Lapidus A."/>
            <person name="Cheng J.-F."/>
            <person name="Goodwin L."/>
            <person name="Pitluck S."/>
            <person name="Peters L."/>
            <person name="Ovchinnikova G."/>
            <person name="Munk A.C."/>
            <person name="Detter J.C."/>
            <person name="Han C."/>
            <person name="Tapia R."/>
            <person name="Land M."/>
            <person name="Hauser L."/>
            <person name="Kyrpides N."/>
            <person name="Ivanova N."/>
            <person name="Pagani I."/>
            <person name="Ritalahtilisa K."/>
            <person name="Loeffler F."/>
            <person name="Woyke T."/>
        </authorList>
    </citation>
    <scope>NUCLEOTIDE SEQUENCE [LARGE SCALE GENOMIC DNA]</scope>
    <source>
        <strain evidence="3">ATCC BAA-1885 / DSM 22778 / Grapes</strain>
    </source>
</reference>
<dbReference type="OrthoDB" id="6622255at2"/>
<dbReference type="RefSeq" id="WP_014270642.1">
    <property type="nucleotide sequence ID" value="NC_016633.1"/>
</dbReference>
<protein>
    <submittedName>
        <fullName evidence="2">Xylose isomerase-like enzyme</fullName>
    </submittedName>
</protein>
<organism evidence="2 3">
    <name type="scientific">Sphaerochaeta pleomorpha (strain ATCC BAA-1885 / DSM 22778 / Grapes)</name>
    <dbReference type="NCBI Taxonomy" id="158190"/>
    <lineage>
        <taxon>Bacteria</taxon>
        <taxon>Pseudomonadati</taxon>
        <taxon>Spirochaetota</taxon>
        <taxon>Spirochaetia</taxon>
        <taxon>Spirochaetales</taxon>
        <taxon>Sphaerochaetaceae</taxon>
        <taxon>Sphaerochaeta</taxon>
    </lineage>
</organism>
<dbReference type="InterPro" id="IPR036237">
    <property type="entry name" value="Xyl_isomerase-like_sf"/>
</dbReference>
<proteinExistence type="predicted"/>
<dbReference type="HOGENOM" id="CLU_064084_0_0_12"/>
<dbReference type="STRING" id="158190.SpiGrapes_2012"/>
<dbReference type="InterPro" id="IPR013022">
    <property type="entry name" value="Xyl_isomerase-like_TIM-brl"/>
</dbReference>
<dbReference type="Pfam" id="PF01261">
    <property type="entry name" value="AP_endonuc_2"/>
    <property type="match status" value="1"/>
</dbReference>
<keyword evidence="2" id="KW-0413">Isomerase</keyword>
<accession>G8QQF4</accession>
<dbReference type="Gene3D" id="3.20.20.150">
    <property type="entry name" value="Divalent-metal-dependent TIM barrel enzymes"/>
    <property type="match status" value="1"/>
</dbReference>
<evidence type="ECO:0000259" key="1">
    <source>
        <dbReference type="Pfam" id="PF01261"/>
    </source>
</evidence>